<evidence type="ECO:0000256" key="7">
    <source>
        <dbReference type="ARBA" id="ARBA00023033"/>
    </source>
</evidence>
<accession>A0A834Y1F3</accession>
<keyword evidence="7 9" id="KW-0503">Monooxygenase</keyword>
<evidence type="ECO:0000256" key="2">
    <source>
        <dbReference type="ARBA" id="ARBA00010617"/>
    </source>
</evidence>
<organism evidence="10 11">
    <name type="scientific">Aphidius gifuensis</name>
    <name type="common">Parasitoid wasp</name>
    <dbReference type="NCBI Taxonomy" id="684658"/>
    <lineage>
        <taxon>Eukaryota</taxon>
        <taxon>Metazoa</taxon>
        <taxon>Ecdysozoa</taxon>
        <taxon>Arthropoda</taxon>
        <taxon>Hexapoda</taxon>
        <taxon>Insecta</taxon>
        <taxon>Pterygota</taxon>
        <taxon>Neoptera</taxon>
        <taxon>Endopterygota</taxon>
        <taxon>Hymenoptera</taxon>
        <taxon>Apocrita</taxon>
        <taxon>Ichneumonoidea</taxon>
        <taxon>Braconidae</taxon>
        <taxon>Aphidiinae</taxon>
        <taxon>Aphidius</taxon>
    </lineage>
</organism>
<comment type="cofactor">
    <cofactor evidence="1 8">
        <name>heme</name>
        <dbReference type="ChEBI" id="CHEBI:30413"/>
    </cofactor>
</comment>
<name>A0A834Y1F3_APHGI</name>
<proteinExistence type="inferred from homology"/>
<dbReference type="GO" id="GO:0005506">
    <property type="term" value="F:iron ion binding"/>
    <property type="evidence" value="ECO:0007669"/>
    <property type="project" value="InterPro"/>
</dbReference>
<evidence type="ECO:0000256" key="5">
    <source>
        <dbReference type="ARBA" id="ARBA00023002"/>
    </source>
</evidence>
<keyword evidence="3 8" id="KW-0349">Heme</keyword>
<dbReference type="InterPro" id="IPR050196">
    <property type="entry name" value="Cytochrome_P450_Monoox"/>
</dbReference>
<dbReference type="PRINTS" id="PR00463">
    <property type="entry name" value="EP450I"/>
</dbReference>
<comment type="caution">
    <text evidence="10">The sequence shown here is derived from an EMBL/GenBank/DDBJ whole genome shotgun (WGS) entry which is preliminary data.</text>
</comment>
<evidence type="ECO:0008006" key="12">
    <source>
        <dbReference type="Google" id="ProtNLM"/>
    </source>
</evidence>
<dbReference type="PANTHER" id="PTHR24291">
    <property type="entry name" value="CYTOCHROME P450 FAMILY 4"/>
    <property type="match status" value="1"/>
</dbReference>
<dbReference type="InterPro" id="IPR001128">
    <property type="entry name" value="Cyt_P450"/>
</dbReference>
<evidence type="ECO:0000256" key="6">
    <source>
        <dbReference type="ARBA" id="ARBA00023004"/>
    </source>
</evidence>
<comment type="similarity">
    <text evidence="2 9">Belongs to the cytochrome P450 family.</text>
</comment>
<evidence type="ECO:0000313" key="10">
    <source>
        <dbReference type="EMBL" id="KAF7994831.1"/>
    </source>
</evidence>
<dbReference type="Pfam" id="PF00067">
    <property type="entry name" value="p450"/>
    <property type="match status" value="1"/>
</dbReference>
<sequence>MPRTKFPIIGWALEVRKRKIEEIDKWLHEVSKDFEDGIFRTWLGITSVHVNKQEYAEIILRDTKQITKSNLYKYFEPWFGFGLVNSSGTKWAHDRKLITPAFHFSILEEFAEVMVEKAAILNKRLEDKIKSNGNDYFDTFEIIGKCALDIIYETALGMNIHAQDDIEGDYIQAARTLTDSITARIFRPWLKFDFIYYRTARGKNFQRAVDIAHDKCNRVIEYKKKERERKSKMNNFNLDTIDDITGKKKRRAFLDLLLEASENNERPLTMDEIREQVNTFMSAGHDTTSALINWFLFCVGNEVDVQNKLHEELDEVFGDTNELVTTKDVSKMKYLDRVIKEVLRLYPSVTRVGRYITEDMQFGKYTVPAGCNLTLHINQIHMDPNIWPNPTKFDPDRFLPENSINRNPYAYIPFSAGPRNCIGQKYAQLEVKIVLAEILRRWKVTSRDSHECLKTYSAIIFRPLDGLYLKFEERQK</sequence>
<evidence type="ECO:0000256" key="4">
    <source>
        <dbReference type="ARBA" id="ARBA00022723"/>
    </source>
</evidence>
<reference evidence="10 11" key="1">
    <citation type="submission" date="2020-08" db="EMBL/GenBank/DDBJ databases">
        <title>Aphidius gifuensis genome sequencing and assembly.</title>
        <authorList>
            <person name="Du Z."/>
        </authorList>
    </citation>
    <scope>NUCLEOTIDE SEQUENCE [LARGE SCALE GENOMIC DNA]</scope>
    <source>
        <strain evidence="10">YNYX2018</strain>
        <tissue evidence="10">Adults</tissue>
    </source>
</reference>
<dbReference type="InterPro" id="IPR036396">
    <property type="entry name" value="Cyt_P450_sf"/>
</dbReference>
<evidence type="ECO:0000256" key="3">
    <source>
        <dbReference type="ARBA" id="ARBA00022617"/>
    </source>
</evidence>
<evidence type="ECO:0000256" key="8">
    <source>
        <dbReference type="PIRSR" id="PIRSR602401-1"/>
    </source>
</evidence>
<keyword evidence="11" id="KW-1185">Reference proteome</keyword>
<dbReference type="SUPFAM" id="SSF48264">
    <property type="entry name" value="Cytochrome P450"/>
    <property type="match status" value="1"/>
</dbReference>
<dbReference type="InterPro" id="IPR017972">
    <property type="entry name" value="Cyt_P450_CS"/>
</dbReference>
<dbReference type="Gene3D" id="1.10.630.10">
    <property type="entry name" value="Cytochrome P450"/>
    <property type="match status" value="1"/>
</dbReference>
<dbReference type="GO" id="GO:0004497">
    <property type="term" value="F:monooxygenase activity"/>
    <property type="evidence" value="ECO:0007669"/>
    <property type="project" value="UniProtKB-KW"/>
</dbReference>
<gene>
    <name evidence="10" type="ORF">HCN44_004303</name>
</gene>
<keyword evidence="6 8" id="KW-0408">Iron</keyword>
<dbReference type="GO" id="GO:0020037">
    <property type="term" value="F:heme binding"/>
    <property type="evidence" value="ECO:0007669"/>
    <property type="project" value="InterPro"/>
</dbReference>
<dbReference type="InterPro" id="IPR002401">
    <property type="entry name" value="Cyt_P450_E_grp-I"/>
</dbReference>
<dbReference type="PANTHER" id="PTHR24291:SF209">
    <property type="entry name" value="CYTOCHROME P450-LIKE PROTEIN"/>
    <property type="match status" value="1"/>
</dbReference>
<dbReference type="CDD" id="cd20628">
    <property type="entry name" value="CYP4"/>
    <property type="match status" value="1"/>
</dbReference>
<protein>
    <recommendedName>
        <fullName evidence="12">Cytochrome P450</fullName>
    </recommendedName>
</protein>
<keyword evidence="5 9" id="KW-0560">Oxidoreductase</keyword>
<dbReference type="PRINTS" id="PR00385">
    <property type="entry name" value="P450"/>
</dbReference>
<dbReference type="AlphaFoldDB" id="A0A834Y1F3"/>
<dbReference type="EMBL" id="JACMRX010000002">
    <property type="protein sequence ID" value="KAF7994831.1"/>
    <property type="molecule type" value="Genomic_DNA"/>
</dbReference>
<keyword evidence="4 8" id="KW-0479">Metal-binding</keyword>
<dbReference type="OrthoDB" id="1470350at2759"/>
<feature type="binding site" description="axial binding residue" evidence="8">
    <location>
        <position position="421"/>
    </location>
    <ligand>
        <name>heme</name>
        <dbReference type="ChEBI" id="CHEBI:30413"/>
    </ligand>
    <ligandPart>
        <name>Fe</name>
        <dbReference type="ChEBI" id="CHEBI:18248"/>
    </ligandPart>
</feature>
<evidence type="ECO:0000313" key="11">
    <source>
        <dbReference type="Proteomes" id="UP000639338"/>
    </source>
</evidence>
<evidence type="ECO:0000256" key="1">
    <source>
        <dbReference type="ARBA" id="ARBA00001971"/>
    </source>
</evidence>
<dbReference type="GO" id="GO:0016705">
    <property type="term" value="F:oxidoreductase activity, acting on paired donors, with incorporation or reduction of molecular oxygen"/>
    <property type="evidence" value="ECO:0007669"/>
    <property type="project" value="InterPro"/>
</dbReference>
<dbReference type="PROSITE" id="PS00086">
    <property type="entry name" value="CYTOCHROME_P450"/>
    <property type="match status" value="1"/>
</dbReference>
<evidence type="ECO:0000256" key="9">
    <source>
        <dbReference type="RuleBase" id="RU000461"/>
    </source>
</evidence>
<dbReference type="Proteomes" id="UP000639338">
    <property type="component" value="Unassembled WGS sequence"/>
</dbReference>